<dbReference type="AlphaFoldDB" id="A0A1G6C7A5"/>
<reference evidence="4 5" key="1">
    <citation type="submission" date="2016-10" db="EMBL/GenBank/DDBJ databases">
        <authorList>
            <person name="de Groot N.N."/>
        </authorList>
    </citation>
    <scope>NUCLEOTIDE SEQUENCE [LARGE SCALE GENOMIC DNA]</scope>
    <source>
        <strain evidence="4 5">ATCC 35022</strain>
    </source>
</reference>
<dbReference type="GO" id="GO:0004222">
    <property type="term" value="F:metalloendopeptidase activity"/>
    <property type="evidence" value="ECO:0007669"/>
    <property type="project" value="TreeGrafter"/>
</dbReference>
<evidence type="ECO:0000256" key="1">
    <source>
        <dbReference type="ARBA" id="ARBA00022729"/>
    </source>
</evidence>
<dbReference type="Gene3D" id="2.70.70.10">
    <property type="entry name" value="Glucose Permease (Domain IIA)"/>
    <property type="match status" value="1"/>
</dbReference>
<feature type="signal peptide" evidence="2">
    <location>
        <begin position="1"/>
        <end position="24"/>
    </location>
</feature>
<dbReference type="Pfam" id="PF01551">
    <property type="entry name" value="Peptidase_M23"/>
    <property type="match status" value="1"/>
</dbReference>
<dbReference type="EMBL" id="FMXQ01000004">
    <property type="protein sequence ID" value="SDB28767.1"/>
    <property type="molecule type" value="Genomic_DNA"/>
</dbReference>
<feature type="domain" description="M23ase beta-sheet core" evidence="3">
    <location>
        <begin position="67"/>
        <end position="185"/>
    </location>
</feature>
<sequence length="341" mass="35621">MGRHRQLTALVVLAAPLTLSPAVAAAIELAFPVACDIGATCAIQHYVDRDAGPEALDYRCGHQTYDGHDGVDIRVPTLRDMTAGVVVLAAADGTVQRTRDGVRDAMFDEENPGAVADRECGNGVFISHGDGWSTQYCHMKRGSIRVAPGDTVKAGTPLGEIGLSGMTEFPHLHFTVRDNDGTVDPFATQPAAGGAGCAVAGDAATGLWSSDAAAALGYRPAFVLNAGFADTAITMEDVESGDLDSVALRPDAPALVFFGRAIGLEQGDVQAIRVIGPDGNVFGENTIDPLDRSKAQFFAFAGKRLTAAAWPAGTYRGRYSVIRDGAEIAFGEATLEMPDAP</sequence>
<dbReference type="InterPro" id="IPR011055">
    <property type="entry name" value="Dup_hybrid_motif"/>
</dbReference>
<accession>A0A1G6C7A5</accession>
<feature type="chain" id="PRO_5011677756" evidence="2">
    <location>
        <begin position="25"/>
        <end position="341"/>
    </location>
</feature>
<dbReference type="CDD" id="cd12797">
    <property type="entry name" value="M23_peptidase"/>
    <property type="match status" value="1"/>
</dbReference>
<dbReference type="SUPFAM" id="SSF51261">
    <property type="entry name" value="Duplicated hybrid motif"/>
    <property type="match status" value="1"/>
</dbReference>
<name>A0A1G6C7A5_9HYPH</name>
<evidence type="ECO:0000313" key="4">
    <source>
        <dbReference type="EMBL" id="SDB28767.1"/>
    </source>
</evidence>
<dbReference type="InterPro" id="IPR050570">
    <property type="entry name" value="Cell_wall_metabolism_enzyme"/>
</dbReference>
<dbReference type="PANTHER" id="PTHR21666">
    <property type="entry name" value="PEPTIDASE-RELATED"/>
    <property type="match status" value="1"/>
</dbReference>
<organism evidence="4 5">
    <name type="scientific">Bauldia litoralis</name>
    <dbReference type="NCBI Taxonomy" id="665467"/>
    <lineage>
        <taxon>Bacteria</taxon>
        <taxon>Pseudomonadati</taxon>
        <taxon>Pseudomonadota</taxon>
        <taxon>Alphaproteobacteria</taxon>
        <taxon>Hyphomicrobiales</taxon>
        <taxon>Kaistiaceae</taxon>
        <taxon>Bauldia</taxon>
    </lineage>
</organism>
<dbReference type="RefSeq" id="WP_090876435.1">
    <property type="nucleotide sequence ID" value="NZ_FMXQ01000004.1"/>
</dbReference>
<gene>
    <name evidence="4" type="ORF">SAMN02982931_02149</name>
</gene>
<dbReference type="OrthoDB" id="5489603at2"/>
<dbReference type="PANTHER" id="PTHR21666:SF289">
    <property type="entry name" value="L-ALA--D-GLU ENDOPEPTIDASE"/>
    <property type="match status" value="1"/>
</dbReference>
<proteinExistence type="predicted"/>
<keyword evidence="5" id="KW-1185">Reference proteome</keyword>
<evidence type="ECO:0000313" key="5">
    <source>
        <dbReference type="Proteomes" id="UP000199071"/>
    </source>
</evidence>
<keyword evidence="1 2" id="KW-0732">Signal</keyword>
<dbReference type="InterPro" id="IPR016047">
    <property type="entry name" value="M23ase_b-sheet_dom"/>
</dbReference>
<evidence type="ECO:0000259" key="3">
    <source>
        <dbReference type="Pfam" id="PF01551"/>
    </source>
</evidence>
<protein>
    <submittedName>
        <fullName evidence="4">Peptidase family M23</fullName>
    </submittedName>
</protein>
<dbReference type="STRING" id="665467.SAMN02982931_02149"/>
<dbReference type="Proteomes" id="UP000199071">
    <property type="component" value="Unassembled WGS sequence"/>
</dbReference>
<evidence type="ECO:0000256" key="2">
    <source>
        <dbReference type="SAM" id="SignalP"/>
    </source>
</evidence>